<dbReference type="Gene3D" id="2.40.10.220">
    <property type="entry name" value="predicted glycosyltransferase like domains"/>
    <property type="match status" value="1"/>
</dbReference>
<dbReference type="AlphaFoldDB" id="A0A1I6JBW3"/>
<dbReference type="PRINTS" id="PR01439">
    <property type="entry name" value="CELLSNTHASEA"/>
</dbReference>
<keyword evidence="7 9" id="KW-1133">Transmembrane helix</keyword>
<dbReference type="PANTHER" id="PTHR43867">
    <property type="entry name" value="CELLULOSE SYNTHASE CATALYTIC SUBUNIT A [UDP-FORMING]"/>
    <property type="match status" value="1"/>
</dbReference>
<accession>A0A1I6JBW3</accession>
<dbReference type="InterPro" id="IPR009875">
    <property type="entry name" value="PilZ_domain"/>
</dbReference>
<evidence type="ECO:0000256" key="8">
    <source>
        <dbReference type="ARBA" id="ARBA00023136"/>
    </source>
</evidence>
<dbReference type="Gene3D" id="3.90.550.10">
    <property type="entry name" value="Spore Coat Polysaccharide Biosynthesis Protein SpsA, Chain A"/>
    <property type="match status" value="1"/>
</dbReference>
<dbReference type="InterPro" id="IPR050321">
    <property type="entry name" value="Glycosyltr_2/OpgH_subfam"/>
</dbReference>
<evidence type="ECO:0000256" key="3">
    <source>
        <dbReference type="ARBA" id="ARBA00022519"/>
    </source>
</evidence>
<keyword evidence="3" id="KW-0997">Cell inner membrane</keyword>
<proteinExistence type="predicted"/>
<dbReference type="SUPFAM" id="SSF141371">
    <property type="entry name" value="PilZ domain-like"/>
    <property type="match status" value="1"/>
</dbReference>
<keyword evidence="12" id="KW-1185">Reference proteome</keyword>
<evidence type="ECO:0000256" key="7">
    <source>
        <dbReference type="ARBA" id="ARBA00022989"/>
    </source>
</evidence>
<keyword evidence="6 9" id="KW-0812">Transmembrane</keyword>
<evidence type="ECO:0000256" key="2">
    <source>
        <dbReference type="ARBA" id="ARBA00022475"/>
    </source>
</evidence>
<dbReference type="SUPFAM" id="SSF53448">
    <property type="entry name" value="Nucleotide-diphospho-sugar transferases"/>
    <property type="match status" value="1"/>
</dbReference>
<organism evidence="11 12">
    <name type="scientific">Anaeromicropila populeti</name>
    <dbReference type="NCBI Taxonomy" id="37658"/>
    <lineage>
        <taxon>Bacteria</taxon>
        <taxon>Bacillati</taxon>
        <taxon>Bacillota</taxon>
        <taxon>Clostridia</taxon>
        <taxon>Lachnospirales</taxon>
        <taxon>Lachnospiraceae</taxon>
        <taxon>Anaeromicropila</taxon>
    </lineage>
</organism>
<evidence type="ECO:0000256" key="4">
    <source>
        <dbReference type="ARBA" id="ARBA00022676"/>
    </source>
</evidence>
<feature type="transmembrane region" description="Helical" evidence="9">
    <location>
        <begin position="442"/>
        <end position="468"/>
    </location>
</feature>
<dbReference type="OrthoDB" id="154460at2"/>
<dbReference type="Pfam" id="PF07238">
    <property type="entry name" value="PilZ"/>
    <property type="match status" value="1"/>
</dbReference>
<dbReference type="EMBL" id="FOYZ01000005">
    <property type="protein sequence ID" value="SFR76485.1"/>
    <property type="molecule type" value="Genomic_DNA"/>
</dbReference>
<keyword evidence="5" id="KW-0808">Transferase</keyword>
<dbReference type="GO" id="GO:0035438">
    <property type="term" value="F:cyclic-di-GMP binding"/>
    <property type="evidence" value="ECO:0007669"/>
    <property type="project" value="InterPro"/>
</dbReference>
<dbReference type="PANTHER" id="PTHR43867:SF2">
    <property type="entry name" value="CELLULOSE SYNTHASE CATALYTIC SUBUNIT A [UDP-FORMING]"/>
    <property type="match status" value="1"/>
</dbReference>
<evidence type="ECO:0000256" key="9">
    <source>
        <dbReference type="SAM" id="Phobius"/>
    </source>
</evidence>
<evidence type="ECO:0000256" key="6">
    <source>
        <dbReference type="ARBA" id="ARBA00022692"/>
    </source>
</evidence>
<dbReference type="Proteomes" id="UP000199659">
    <property type="component" value="Unassembled WGS sequence"/>
</dbReference>
<feature type="transmembrane region" description="Helical" evidence="9">
    <location>
        <begin position="32"/>
        <end position="51"/>
    </location>
</feature>
<evidence type="ECO:0000313" key="12">
    <source>
        <dbReference type="Proteomes" id="UP000199659"/>
    </source>
</evidence>
<evidence type="ECO:0000259" key="10">
    <source>
        <dbReference type="Pfam" id="PF07238"/>
    </source>
</evidence>
<keyword evidence="4" id="KW-0328">Glycosyltransferase</keyword>
<keyword evidence="2" id="KW-1003">Cell membrane</keyword>
<protein>
    <submittedName>
        <fullName evidence="11">Cellulose synthase (UDP-forming)</fullName>
    </submittedName>
</protein>
<dbReference type="STRING" id="37658.SAMN05661086_01545"/>
<keyword evidence="8 9" id="KW-0472">Membrane</keyword>
<gene>
    <name evidence="11" type="ORF">SAMN05661086_01545</name>
</gene>
<evidence type="ECO:0000256" key="1">
    <source>
        <dbReference type="ARBA" id="ARBA00004127"/>
    </source>
</evidence>
<dbReference type="CDD" id="cd06421">
    <property type="entry name" value="CESA_CelA_like"/>
    <property type="match status" value="1"/>
</dbReference>
<dbReference type="InterPro" id="IPR003919">
    <property type="entry name" value="Cell_synth_A"/>
</dbReference>
<name>A0A1I6JBW3_9FIRM</name>
<sequence>MLKSRILFLSAFFTSIVYFSWRTFFTLPIDESIGELVCGFLLLLAELVGFIEALNQYQSRLDFNEPAKPDVELDRYPHVDVLIATYNEDMELLRKTINGCKNMDYPDKNKVHIYLCDDKNRWQIRSLAKEMQIGYITRKEPVDAKAGNYNNALLFTDSPLIATFDADMIPMHDFLMALVPFFFLEETIHKKIGFIQSPQSFYNLDLFQYNLFSETTVPNEQDFFFRHVQLIRNKNNSAIYTGSNTILSREALEKAGGFYTKVITEDLATGLAIQSAGFQCYATASVHANGLAPTDLDNLFKQRERWARGCIQTFRKMKVFRRKGLSLSQKHSYFMALVYWYTPMRRFIFIMAPILYVLFHVTLLKASFGEILLIWLPYALLYNKALSSLTGRIRISRLSNIYDTILFPHLLFTIMLETLGIEKRSFHVTGKDKVSVSLSYKIRTIIPHLLLIVLSSASIIMCLYHWLLSGSSKFMFILFWLLVNLYNLLMAVFFVLGRKSYRTSERIKVILPLTIKYNKEILTTSTFDLSEGGISVLFDFPVYIPVDQNLDITIQNEDSRYCCSLSGKIVHITELKSKWNYAISFTSVSSENLLILYHILYDRIPVHPKKVASQSSFYDDFTRNLHSRGQKNIFSTRKLPRISLQTVLFTTEGKPVTLINFNYEFAFFKLTQVKLYTMTVVIDQEQNLVMECILNDDKKAGCLYKILNSETLAKNPLFLNYLNVWMQEYQANKKTLSMPQKYSTPRDEFTDMDFIKDDYVEMDSSKI</sequence>
<reference evidence="11 12" key="1">
    <citation type="submission" date="2016-10" db="EMBL/GenBank/DDBJ databases">
        <authorList>
            <person name="de Groot N.N."/>
        </authorList>
    </citation>
    <scope>NUCLEOTIDE SEQUENCE [LARGE SCALE GENOMIC DNA]</scope>
    <source>
        <strain evidence="11 12">743A</strain>
    </source>
</reference>
<feature type="transmembrane region" description="Helical" evidence="9">
    <location>
        <begin position="354"/>
        <end position="381"/>
    </location>
</feature>
<dbReference type="GO" id="GO:0012505">
    <property type="term" value="C:endomembrane system"/>
    <property type="evidence" value="ECO:0007669"/>
    <property type="project" value="UniProtKB-SubCell"/>
</dbReference>
<dbReference type="GO" id="GO:0005886">
    <property type="term" value="C:plasma membrane"/>
    <property type="evidence" value="ECO:0007669"/>
    <property type="project" value="UniProtKB-SubCell"/>
</dbReference>
<comment type="subcellular location">
    <subcellularLocation>
        <location evidence="1">Endomembrane system</location>
        <topology evidence="1">Multi-pass membrane protein</topology>
    </subcellularLocation>
</comment>
<dbReference type="Pfam" id="PF13641">
    <property type="entry name" value="Glyco_tranf_2_3"/>
    <property type="match status" value="1"/>
</dbReference>
<dbReference type="InterPro" id="IPR029044">
    <property type="entry name" value="Nucleotide-diphossugar_trans"/>
</dbReference>
<evidence type="ECO:0000256" key="5">
    <source>
        <dbReference type="ARBA" id="ARBA00022679"/>
    </source>
</evidence>
<evidence type="ECO:0000313" key="11">
    <source>
        <dbReference type="EMBL" id="SFR76485.1"/>
    </source>
</evidence>
<feature type="transmembrane region" description="Helical" evidence="9">
    <location>
        <begin position="474"/>
        <end position="496"/>
    </location>
</feature>
<dbReference type="GO" id="GO:0006011">
    <property type="term" value="P:UDP-alpha-D-glucose metabolic process"/>
    <property type="evidence" value="ECO:0007669"/>
    <property type="project" value="InterPro"/>
</dbReference>
<dbReference type="GO" id="GO:0016759">
    <property type="term" value="F:cellulose synthase activity"/>
    <property type="evidence" value="ECO:0007669"/>
    <property type="project" value="InterPro"/>
</dbReference>
<feature type="domain" description="PilZ" evidence="10">
    <location>
        <begin position="502"/>
        <end position="596"/>
    </location>
</feature>